<name>R7SCV3_CONPW</name>
<feature type="compositionally biased region" description="Basic and acidic residues" evidence="1">
    <location>
        <begin position="144"/>
        <end position="155"/>
    </location>
</feature>
<sequence length="278" mass="29742">MPSQGTQLATTNTGTRTARLRINLADVRSRIIAGMKIKKGCHCPISCARAAPRTRTVSTSTPGSQAQAPKPKKKKSLTDIIGAKLRKKESYSSAESALTASTSASTSASGSNDTEDRSLPVVSVAPISATRSRTRSCSRPHRTRREEWVYSREHMVSLPPPSSASGSSPSRRQTVHIPAGDKFPECHVPPTSADNPETLRLGRKILPIFWPDSEQDDTLAPPPGLRTSSSSSSDATSIDPELTGFRPLAPPPYHRRHGPPAAPTHALPGPRNVVSARP</sequence>
<reference evidence="3" key="1">
    <citation type="journal article" date="2012" name="Science">
        <title>The Paleozoic origin of enzymatic lignin decomposition reconstructed from 31 fungal genomes.</title>
        <authorList>
            <person name="Floudas D."/>
            <person name="Binder M."/>
            <person name="Riley R."/>
            <person name="Barry K."/>
            <person name="Blanchette R.A."/>
            <person name="Henrissat B."/>
            <person name="Martinez A.T."/>
            <person name="Otillar R."/>
            <person name="Spatafora J.W."/>
            <person name="Yadav J.S."/>
            <person name="Aerts A."/>
            <person name="Benoit I."/>
            <person name="Boyd A."/>
            <person name="Carlson A."/>
            <person name="Copeland A."/>
            <person name="Coutinho P.M."/>
            <person name="de Vries R.P."/>
            <person name="Ferreira P."/>
            <person name="Findley K."/>
            <person name="Foster B."/>
            <person name="Gaskell J."/>
            <person name="Glotzer D."/>
            <person name="Gorecki P."/>
            <person name="Heitman J."/>
            <person name="Hesse C."/>
            <person name="Hori C."/>
            <person name="Igarashi K."/>
            <person name="Jurgens J.A."/>
            <person name="Kallen N."/>
            <person name="Kersten P."/>
            <person name="Kohler A."/>
            <person name="Kuees U."/>
            <person name="Kumar T.K.A."/>
            <person name="Kuo A."/>
            <person name="LaButti K."/>
            <person name="Larrondo L.F."/>
            <person name="Lindquist E."/>
            <person name="Ling A."/>
            <person name="Lombard V."/>
            <person name="Lucas S."/>
            <person name="Lundell T."/>
            <person name="Martin R."/>
            <person name="McLaughlin D.J."/>
            <person name="Morgenstern I."/>
            <person name="Morin E."/>
            <person name="Murat C."/>
            <person name="Nagy L.G."/>
            <person name="Nolan M."/>
            <person name="Ohm R.A."/>
            <person name="Patyshakuliyeva A."/>
            <person name="Rokas A."/>
            <person name="Ruiz-Duenas F.J."/>
            <person name="Sabat G."/>
            <person name="Salamov A."/>
            <person name="Samejima M."/>
            <person name="Schmutz J."/>
            <person name="Slot J.C."/>
            <person name="St John F."/>
            <person name="Stenlid J."/>
            <person name="Sun H."/>
            <person name="Sun S."/>
            <person name="Syed K."/>
            <person name="Tsang A."/>
            <person name="Wiebenga A."/>
            <person name="Young D."/>
            <person name="Pisabarro A."/>
            <person name="Eastwood D.C."/>
            <person name="Martin F."/>
            <person name="Cullen D."/>
            <person name="Grigoriev I.V."/>
            <person name="Hibbett D.S."/>
        </authorList>
    </citation>
    <scope>NUCLEOTIDE SEQUENCE [LARGE SCALE GENOMIC DNA]</scope>
    <source>
        <strain evidence="3">RWD-64-598 SS2</strain>
    </source>
</reference>
<organism evidence="2 3">
    <name type="scientific">Coniophora puteana (strain RWD-64-598)</name>
    <name type="common">Brown rot fungus</name>
    <dbReference type="NCBI Taxonomy" id="741705"/>
    <lineage>
        <taxon>Eukaryota</taxon>
        <taxon>Fungi</taxon>
        <taxon>Dikarya</taxon>
        <taxon>Basidiomycota</taxon>
        <taxon>Agaricomycotina</taxon>
        <taxon>Agaricomycetes</taxon>
        <taxon>Agaricomycetidae</taxon>
        <taxon>Boletales</taxon>
        <taxon>Coniophorineae</taxon>
        <taxon>Coniophoraceae</taxon>
        <taxon>Coniophora</taxon>
    </lineage>
</organism>
<dbReference type="EMBL" id="JH711596">
    <property type="protein sequence ID" value="EIW74001.1"/>
    <property type="molecule type" value="Genomic_DNA"/>
</dbReference>
<dbReference type="AlphaFoldDB" id="R7SCV3"/>
<feature type="region of interest" description="Disordered" evidence="1">
    <location>
        <begin position="51"/>
        <end position="197"/>
    </location>
</feature>
<proteinExistence type="predicted"/>
<feature type="region of interest" description="Disordered" evidence="1">
    <location>
        <begin position="212"/>
        <end position="278"/>
    </location>
</feature>
<gene>
    <name evidence="2" type="ORF">CONPUDRAFT_147963</name>
</gene>
<dbReference type="RefSeq" id="XP_007775827.1">
    <property type="nucleotide sequence ID" value="XM_007777637.1"/>
</dbReference>
<keyword evidence="3" id="KW-1185">Reference proteome</keyword>
<feature type="compositionally biased region" description="Basic residues" evidence="1">
    <location>
        <begin position="132"/>
        <end position="143"/>
    </location>
</feature>
<protein>
    <submittedName>
        <fullName evidence="2">Uncharacterized protein</fullName>
    </submittedName>
</protein>
<dbReference type="Proteomes" id="UP000053558">
    <property type="component" value="Unassembled WGS sequence"/>
</dbReference>
<dbReference type="GeneID" id="19202405"/>
<evidence type="ECO:0000313" key="3">
    <source>
        <dbReference type="Proteomes" id="UP000053558"/>
    </source>
</evidence>
<evidence type="ECO:0000313" key="2">
    <source>
        <dbReference type="EMBL" id="EIW74001.1"/>
    </source>
</evidence>
<feature type="compositionally biased region" description="Low complexity" evidence="1">
    <location>
        <begin position="91"/>
        <end position="111"/>
    </location>
</feature>
<evidence type="ECO:0000256" key="1">
    <source>
        <dbReference type="SAM" id="MobiDB-lite"/>
    </source>
</evidence>
<dbReference type="KEGG" id="cput:CONPUDRAFT_147963"/>
<accession>R7SCV3</accession>